<dbReference type="Gene3D" id="1.20.58.1120">
    <property type="match status" value="1"/>
</dbReference>
<dbReference type="STRING" id="121224.E0VRH0"/>
<dbReference type="FunFam" id="3.40.50.300:FF:002141">
    <property type="entry name" value="Dynein heavy chain"/>
    <property type="match status" value="1"/>
</dbReference>
<dbReference type="InterPro" id="IPR043157">
    <property type="entry name" value="Dynein_AAA1S"/>
</dbReference>
<evidence type="ECO:0000259" key="14">
    <source>
        <dbReference type="SMART" id="SM00382"/>
    </source>
</evidence>
<dbReference type="InterPro" id="IPR003593">
    <property type="entry name" value="AAA+_ATPase"/>
</dbReference>
<dbReference type="FunFam" id="1.10.8.710:FF:000004">
    <property type="entry name" value="Dynein axonemal heavy chain 6"/>
    <property type="match status" value="1"/>
</dbReference>
<dbReference type="GO" id="GO:0005930">
    <property type="term" value="C:axoneme"/>
    <property type="evidence" value="ECO:0007669"/>
    <property type="project" value="UniProtKB-SubCell"/>
</dbReference>
<dbReference type="EMBL" id="DS235477">
    <property type="protein sequence ID" value="EEB15976.1"/>
    <property type="molecule type" value="Genomic_DNA"/>
</dbReference>
<evidence type="ECO:0000256" key="2">
    <source>
        <dbReference type="ARBA" id="ARBA00008887"/>
    </source>
</evidence>
<dbReference type="FunFam" id="3.40.50.300:FF:001145">
    <property type="entry name" value="Putative dynein heavy chain"/>
    <property type="match status" value="1"/>
</dbReference>
<feature type="coiled-coil region" evidence="13">
    <location>
        <begin position="2681"/>
        <end position="2729"/>
    </location>
</feature>
<dbReference type="FunFam" id="3.20.180.20:FF:000004">
    <property type="entry name" value="Dynein axonemal heavy chain 6"/>
    <property type="match status" value="1"/>
</dbReference>
<dbReference type="GO" id="GO:0008569">
    <property type="term" value="F:minus-end-directed microtubule motor activity"/>
    <property type="evidence" value="ECO:0007669"/>
    <property type="project" value="InterPro"/>
</dbReference>
<dbReference type="Pfam" id="PF18198">
    <property type="entry name" value="AAA_lid_11"/>
    <property type="match status" value="1"/>
</dbReference>
<dbReference type="InterPro" id="IPR041466">
    <property type="entry name" value="Dynein_AAA5_ext"/>
</dbReference>
<keyword evidence="6" id="KW-0067">ATP-binding</keyword>
<dbReference type="InterPro" id="IPR042228">
    <property type="entry name" value="Dynein_linker_3"/>
</dbReference>
<dbReference type="FunFam" id="1.20.920.30:FF:000002">
    <property type="entry name" value="Dynein axonemal heavy chain 3"/>
    <property type="match status" value="1"/>
</dbReference>
<dbReference type="Pfam" id="PF17852">
    <property type="entry name" value="Dynein_AAA_lid"/>
    <property type="match status" value="1"/>
</dbReference>
<dbReference type="Pfam" id="PF12774">
    <property type="entry name" value="AAA_6"/>
    <property type="match status" value="1"/>
</dbReference>
<comment type="subcellular location">
    <subcellularLocation>
        <location evidence="1">Cytoplasm</location>
        <location evidence="1">Cytoskeleton</location>
        <location evidence="1">Cilium axoneme</location>
    </subcellularLocation>
</comment>
<dbReference type="Gene3D" id="3.10.490.20">
    <property type="match status" value="1"/>
</dbReference>
<evidence type="ECO:0000256" key="4">
    <source>
        <dbReference type="ARBA" id="ARBA00022701"/>
    </source>
</evidence>
<dbReference type="InterPro" id="IPR043160">
    <property type="entry name" value="Dynein_C_barrel"/>
</dbReference>
<dbReference type="FunFam" id="1.10.8.1220:FF:000001">
    <property type="entry name" value="Dynein axonemal heavy chain 5"/>
    <property type="match status" value="1"/>
</dbReference>
<evidence type="ECO:0000256" key="11">
    <source>
        <dbReference type="ARBA" id="ARBA00023212"/>
    </source>
</evidence>
<dbReference type="GO" id="GO:0007018">
    <property type="term" value="P:microtubule-based movement"/>
    <property type="evidence" value="ECO:0007669"/>
    <property type="project" value="InterPro"/>
</dbReference>
<organism>
    <name type="scientific">Pediculus humanus subsp. corporis</name>
    <name type="common">Body louse</name>
    <dbReference type="NCBI Taxonomy" id="121224"/>
    <lineage>
        <taxon>Eukaryota</taxon>
        <taxon>Metazoa</taxon>
        <taxon>Ecdysozoa</taxon>
        <taxon>Arthropoda</taxon>
        <taxon>Hexapoda</taxon>
        <taxon>Insecta</taxon>
        <taxon>Pterygota</taxon>
        <taxon>Neoptera</taxon>
        <taxon>Paraneoptera</taxon>
        <taxon>Psocodea</taxon>
        <taxon>Troctomorpha</taxon>
        <taxon>Phthiraptera</taxon>
        <taxon>Anoplura</taxon>
        <taxon>Pediculidae</taxon>
        <taxon>Pediculus</taxon>
    </lineage>
</organism>
<dbReference type="FunFam" id="1.20.920.20:FF:000006">
    <property type="entry name" value="Dynein, axonemal, heavy chain 6"/>
    <property type="match status" value="1"/>
</dbReference>
<evidence type="ECO:0000256" key="3">
    <source>
        <dbReference type="ARBA" id="ARBA00022490"/>
    </source>
</evidence>
<sequence length="3921" mass="449166">MRSYESYYFVYLIYGVRRTSEFFTPFAFKIVTYDEIGNKNYLTVSTHGVLFHSPGEITFTSLDDWEKEYDYFCKLSEVRMFKLYRIWKAFYMWKKTVSWRKYVDARVKLALNLFILNPILKDALLEVKLMCVKLENTSFPDLKKTENLKLFEFIEIQMESLENVMDKLIEFREIVKNLINTACHGALLVEGFSINDNKTNSSLGVLLKTTDTNLKMSYTEQANKRRVCERLANFINLIDYLMCELYHVCVANSIIDISGALDKHLKYLPTSSMLIGEEALAKLDIIGPDQPKNSFFLVDVFAEIGKIVTDPSEQIFEETFQNLLDLYEEKVIDLIPFVQEPFFLSIIEPIINDKHSDRLIGEGPSLTMAFQLDEDMQNLKTKIMNDISLNFKRVEYFLTRLDDIQEFYSENCLMNTDVIVHEKSPTVMRMLLEKFHDQIDTLKNLHGKQIIGMIGLQLEDFKNEVMPSPLKLLSMVEKAIPLLGSARVDALTKECTYAIDFLEVYPSTTIEFVKHLELIDEISARIEEIELEIDYAKEIYDIIEEFRVPVPVAEVEAYYNFSSILTSLRNLTEKKVADKANLIEKFNKQLSKDISALIREVGVIQDESVQDWLIQKKSNPNDCKFTLNVIVDQLSDCQKRAQEIKGYQKEFKMEVTKFEMLENVINDVRLRQLLWDSLDSWKRTSDEYNNGDFSTLVPDDVNMYVTKILKNIIQLDKGLPANDITPDFKEEVERFREKIPVITHLRNPNLKQRHWLRIEGILNYKFIPGEVLTLKKFEELGAFMYANELQDVSAQASSEASLELLLKKVEDNWKELEFIIFPYRDTKDVFILGSLDEVQQVLDDSFININTILSSRHVGPIKSRVDEWYKLLDLISKTLDEWWTCQTNWLYLESIFSAPDIQRQLPNEAKMFLIVDKTWKDIMRRTNKNPLALQSATYPGTYESLVNNNKLLDQILKCLEAYLESKRVIFPRFYFLSNEELLEILAQTRNPHAVQPHLRKCFDAITRLEFGVVGGKNEQQLTTDISAMLSPEGERVPLGKGLKARGNVEDWLGKVEESMFVSLRKAMKYALLDYLVKDRVVWVLEHASQIILTVSQIMWCKSVHNILDGTGKKLTAMMEFEKKNFYELNRLAGIVRGTLTKLGRLVLCSLITIDVHARDNVTNLVKEKVISSQNFEWLKCLRYYWDEEIDNCVARMSNAYYVYGYEYLGASPRLVITPLTDKCYLCLMGALQLDLGGAPAGPAGTGKTETTKDLAKSLAIQCVVFNCSEGLDFKMMGRFFSGLAQSGAWCCFDEFNRIDIEVLSVIAQQLITIRNAKAAKLSRFMFEGREIKLVRQCAAFITMNPGYAGRTELPDNLKALFRPMAMMVPDYALIAEVILYSEGFESSKALAHKMTQMYKLCSEQLSLQDHYDFGMRAVKSVLVMAGSLKRENPDIDEDVVLIRALRDSNLPKFLSDDALLFQGILSDLFPGVVLPEQDYGEMDTVIVEVVEESGLQPEQCMRRKVIQLYETLLVRHGVMLVGPTGGGKTTVLNALKNTLGRLYSMGIENPNYRPVQTYVMNPKSITIGELYGEVNFMTMEWKDGVLGMAVRTAVQAQSEDHQWVICDGPVDAVWIENMNTVLDDNKMLCLANSERIKLTPYVHMIFEVMDLAQASPATVSRCGMVYIDPDELRWMPYVKTWIKQLPETINLTEEFKTFLLELFNVHVDDCLYYLKKNCTFGINQVDISKVTALCKLIQSILMEPNSIDKSMDRSKIKSFIYQTFSFGLVWGLGGNINEQHRNMYELFLRTMFEDKEDANLSTAADLWDMYIDVQNKRMEQWLKIIPNFEYNPETPYFEILVPTQDTVRFGYLMEKLLNVNQPVMFTGNTGVGKSVITKAVIQSIVAKGRWLPITLNFSAQTSSARTQEMIESKLERKKKTVFGAPMGKKFIVFVDDVNMPKLDTYGSQPPIELLRQYLDFGGLYDREKLFWKEIHDVILSIACAPPGGGRNPLTPRFVRHFSMFLIPSPSEMALKMIFRAIVQGFLNDFVPPIKNLANGIVNAATEIYDRISTDLLPTPAKSHYVFNLRDLSKCIQGTLQADPGTFRENTQIMRLFYHECLRVFHDRLINKEDKSYFYFLMRDICSKVFSTPVLFFEDEPILTNPPVLIFGDFMNPSAPKEDRTYEEITNITKLKSVLQDYLDDYNLITSKDMKLIFFMDAVEHCSRLARILRAERGNGLLVGVGGMGKQSLTKLASHVNGYKCFQIELTGNYDHASFMEDLRKVCFNAGAKGEHTAFLFTDSQIVQEEFLEDVNNILNSGEVPNLFEAEEYEKVINACRQNARDSGVNEGNRDQLFNFFVSRVRGNLHVVLCMSPVGDAFRRRCRMFPSLVNCCTIDWFLPWPTEALLSVAKESFANVVPDSTMVQNLSLTCVTMHESVEVMTQRLLVEKRRYYYTTPSSYLELLKNFKLTLQKKIEETTKLRERIANGLKKLRDTNILVDKMKIELTAFKPKLKEKSNATQALMKHLTKEQAAADKVRQVVLVDESVAKKKAAETQELADDAQKDLAEAMPAMEAAMKALEALNKNDINELKVFNKPPELVKVVMEAVCLLLGVKQDWASAKLILGDVNFLKKLQEYDKDHMSDNMLRILRNKYISNPSFVPEKVATQSKVCKSLCMWVRAIDVYAKVFKVVEPKRKALAAAEAELDGIMSVLKEKQNKLAEVEAQIANLETQFDASVAEKAQLEETMALTTARLGRSGRLTSALADEKVRWEQQVTTFTEQLKNMIGDVLVGAACMSYQGPFPSDFRDELINIWLDRCFELKIPASKTFSLINVFADPYEIRMWNSFGLPRDNISTENAILVTKSQRWPLMIDPQEQANRWVRNMEVENGLKICKISDTGFIRLLESCIRVGMPALLEEVGETLDPTLTPILLKQTFVQGGRVMIRLGDSDVEYDSQFKLYITTKMANPHYLPEICILVTLVNFTVTPSGLEDQLLADVVRLERPDLEKIRTELITRINNDKHQLKSIEDKILKMLFQSTGNILDDEELIETLNESKETTEVIASRLQETEATEEKISIARDKYRIVATRGSILYFVVAQLAEIDPMYQYSLKYFNQVFNNVIETTEKVKELENRLIILIDKITLAVYVNVSRGLFERHKLVFSFMLCISILQNKKLVPENYWNFILRGVPSGVKVKTQKKPDHPALTDNIWNAANYLSQKFTIFQNLQNDVLTKIRITLGNYDHTININVQNKTESKRNWNNLLSNFEKLVLFKALREEKLVFLITEFVKENLGKVFIESPQIDLHTLYKDTSNITPLIFILSTGSDPMGAFLRFAADRNYSNRIQSISLGQGQGPVAEKMLKEAAISGDWVFLQNCHLATSWMLPMERKIRQIGESTEKVHADFRIFLSSMPSKDFPVSVLQNSVKVTNEPPKGLRANVKRAFYEMSKDFFDDHPLQSRWRKMVFGLCFFHAIIQERKKFGPLGWNITYEFNDSDRECALLNLKMFCTDATIPWDALVYTTGEITYGGRVTDGWDQRCLKTILKGYFSPVTLNKGYTYTESGTYYCPESMSTTINNLEKYRNFIDNLPIIEEPEIFGMHENANIAFQISETQGVILTILDVQPRESGGGGGKTSDEIVFDLAVSINERIRNKIDPDKAANSLVHRDPKGRLPSLTTVLFQETDRFNKLLKVLHSSLSNLQKAIKGLLIMSDELEDIYRAFINNQVPKIWEKVAYPSLKSLGSWVQDLELRLDFIMVWIEKGPPLSYWLPGFFFPQGFLTGVLQTHARKHNTPIDQLKFDFIPQKDTVDQNSVKKTHDKYGKDVSTYGNLTTPGDGVLIHGLFLDAARWHYQTMRLTDPYPGEMNPPLPAMVIHPQTTPPITEGKYVCPLYKTSNRAGVLSTTGHSTNFVVPVLLPTDRDQSVWIIKGTALLTQITD</sequence>
<dbReference type="GO" id="GO:0045505">
    <property type="term" value="F:dynein intermediate chain binding"/>
    <property type="evidence" value="ECO:0007669"/>
    <property type="project" value="InterPro"/>
</dbReference>
<dbReference type="KEGG" id="phu:Phum_PHUM397810"/>
<evidence type="ECO:0000256" key="8">
    <source>
        <dbReference type="ARBA" id="ARBA00023054"/>
    </source>
</evidence>
<evidence type="ECO:0000256" key="5">
    <source>
        <dbReference type="ARBA" id="ARBA00022741"/>
    </source>
</evidence>
<dbReference type="Pfam" id="PF18199">
    <property type="entry name" value="Dynein_C"/>
    <property type="match status" value="1"/>
</dbReference>
<keyword evidence="9" id="KW-0969">Cilium</keyword>
<dbReference type="Gene3D" id="3.20.180.20">
    <property type="entry name" value="Dynein heavy chain, N-terminal domain 2"/>
    <property type="match status" value="1"/>
</dbReference>
<comment type="similarity">
    <text evidence="2">Belongs to the dynein heavy chain family.</text>
</comment>
<keyword evidence="17" id="KW-1185">Reference proteome</keyword>
<dbReference type="FunFam" id="1.20.1270.280:FF:000001">
    <property type="entry name" value="dynein heavy chain 7, axonemal"/>
    <property type="match status" value="1"/>
</dbReference>
<dbReference type="InterPro" id="IPR024743">
    <property type="entry name" value="Dynein_HC_stalk"/>
</dbReference>
<dbReference type="Proteomes" id="UP000009046">
    <property type="component" value="Unassembled WGS sequence"/>
</dbReference>
<dbReference type="Gene3D" id="1.20.140.100">
    <property type="entry name" value="Dynein heavy chain, N-terminal domain 2"/>
    <property type="match status" value="1"/>
</dbReference>
<dbReference type="Pfam" id="PF12780">
    <property type="entry name" value="AAA_8"/>
    <property type="match status" value="1"/>
</dbReference>
<dbReference type="Gene3D" id="6.10.140.1060">
    <property type="match status" value="1"/>
</dbReference>
<dbReference type="SMART" id="SM00382">
    <property type="entry name" value="AAA"/>
    <property type="match status" value="3"/>
</dbReference>
<dbReference type="InterPro" id="IPR035706">
    <property type="entry name" value="AAA_9"/>
</dbReference>
<dbReference type="HOGENOM" id="CLU_000038_0_0_1"/>
<dbReference type="GO" id="GO:0051959">
    <property type="term" value="F:dynein light intermediate chain binding"/>
    <property type="evidence" value="ECO:0007669"/>
    <property type="project" value="InterPro"/>
</dbReference>
<dbReference type="Pfam" id="PF12775">
    <property type="entry name" value="AAA_7"/>
    <property type="match status" value="1"/>
</dbReference>
<keyword evidence="7" id="KW-0243">Dynein</keyword>
<evidence type="ECO:0000313" key="16">
    <source>
        <dbReference type="EnsemblMetazoa" id="PHUM397810-PA"/>
    </source>
</evidence>
<name>E0VRH0_PEDHC</name>
<dbReference type="Gene3D" id="1.10.8.1220">
    <property type="match status" value="1"/>
</dbReference>
<keyword evidence="4" id="KW-0493">Microtubule</keyword>
<dbReference type="PANTHER" id="PTHR22878:SF68">
    <property type="entry name" value="DYNEIN HEAVY CHAIN 6, AXONEMAL-LIKE"/>
    <property type="match status" value="1"/>
</dbReference>
<keyword evidence="8 13" id="KW-0175">Coiled coil</keyword>
<dbReference type="EnsemblMetazoa" id="PHUM397810-RA">
    <property type="protein sequence ID" value="PHUM397810-PA"/>
    <property type="gene ID" value="PHUM397810"/>
</dbReference>
<dbReference type="GeneID" id="8237834"/>
<dbReference type="Pfam" id="PF17857">
    <property type="entry name" value="AAA_lid_1"/>
    <property type="match status" value="1"/>
</dbReference>
<dbReference type="InterPro" id="IPR026983">
    <property type="entry name" value="DHC"/>
</dbReference>
<evidence type="ECO:0000313" key="15">
    <source>
        <dbReference type="EMBL" id="EEB15976.1"/>
    </source>
</evidence>
<dbReference type="InterPro" id="IPR041658">
    <property type="entry name" value="AAA_lid_11"/>
</dbReference>
<dbReference type="FunFam" id="1.20.140.100:FF:000004">
    <property type="entry name" value="Dynein axonemal heavy chain 6"/>
    <property type="match status" value="1"/>
</dbReference>
<dbReference type="PANTHER" id="PTHR22878">
    <property type="entry name" value="DYNEIN HEAVY CHAIN 6, AXONEMAL-LIKE-RELATED"/>
    <property type="match status" value="1"/>
</dbReference>
<evidence type="ECO:0000256" key="6">
    <source>
        <dbReference type="ARBA" id="ARBA00022840"/>
    </source>
</evidence>
<proteinExistence type="inferred from homology"/>
<dbReference type="RefSeq" id="XP_002428714.1">
    <property type="nucleotide sequence ID" value="XM_002428669.1"/>
</dbReference>
<dbReference type="FunFam" id="3.10.490.20:FF:000005">
    <property type="entry name" value="Dynein axonemal heavy chain 6"/>
    <property type="match status" value="1"/>
</dbReference>
<dbReference type="InterPro" id="IPR041228">
    <property type="entry name" value="Dynein_C"/>
</dbReference>
<dbReference type="Gene3D" id="3.40.50.300">
    <property type="entry name" value="P-loop containing nucleotide triphosphate hydrolases"/>
    <property type="match status" value="5"/>
</dbReference>
<evidence type="ECO:0000313" key="17">
    <source>
        <dbReference type="Proteomes" id="UP000009046"/>
    </source>
</evidence>
<keyword evidence="11" id="KW-0206">Cytoskeleton</keyword>
<dbReference type="FunFam" id="1.20.58.1120:FF:000001">
    <property type="entry name" value="dynein heavy chain 2, axonemal"/>
    <property type="match status" value="1"/>
</dbReference>
<dbReference type="InterPro" id="IPR024317">
    <property type="entry name" value="Dynein_heavy_chain_D4_dom"/>
</dbReference>
<evidence type="ECO:0000256" key="13">
    <source>
        <dbReference type="SAM" id="Coils"/>
    </source>
</evidence>
<evidence type="ECO:0000256" key="1">
    <source>
        <dbReference type="ARBA" id="ARBA00004430"/>
    </source>
</evidence>
<reference evidence="16" key="3">
    <citation type="submission" date="2021-02" db="UniProtKB">
        <authorList>
            <consortium name="EnsemblMetazoa"/>
        </authorList>
    </citation>
    <scope>IDENTIFICATION</scope>
    <source>
        <strain evidence="16">USDA</strain>
    </source>
</reference>
<dbReference type="FunFam" id="3.40.50.300:FF:000063">
    <property type="entry name" value="dynein heavy chain 6, axonemal"/>
    <property type="match status" value="1"/>
</dbReference>
<keyword evidence="10" id="KW-0505">Motor protein</keyword>
<dbReference type="FunFam" id="3.40.50.300:FF:001143">
    <property type="entry name" value="Dynein axonemal heavy chain 6"/>
    <property type="match status" value="1"/>
</dbReference>
<dbReference type="GO" id="GO:0030286">
    <property type="term" value="C:dynein complex"/>
    <property type="evidence" value="ECO:0007669"/>
    <property type="project" value="UniProtKB-KW"/>
</dbReference>
<dbReference type="Pfam" id="PF08393">
    <property type="entry name" value="DHC_N2"/>
    <property type="match status" value="1"/>
</dbReference>
<keyword evidence="12" id="KW-0966">Cell projection</keyword>
<dbReference type="SUPFAM" id="SSF52540">
    <property type="entry name" value="P-loop containing nucleoside triphosphate hydrolases"/>
    <property type="match status" value="4"/>
</dbReference>
<dbReference type="Gene3D" id="1.20.920.20">
    <property type="match status" value="1"/>
</dbReference>
<evidence type="ECO:0000256" key="10">
    <source>
        <dbReference type="ARBA" id="ARBA00023175"/>
    </source>
</evidence>
<dbReference type="eggNOG" id="KOG3595">
    <property type="taxonomic scope" value="Eukaryota"/>
</dbReference>
<dbReference type="InterPro" id="IPR035699">
    <property type="entry name" value="AAA_6"/>
</dbReference>
<keyword evidence="5" id="KW-0547">Nucleotide-binding</keyword>
<dbReference type="Gene3D" id="1.20.920.30">
    <property type="match status" value="1"/>
</dbReference>
<dbReference type="InParanoid" id="E0VRH0"/>
<dbReference type="CTD" id="8237834"/>
<feature type="coiled-coil region" evidence="13">
    <location>
        <begin position="3098"/>
        <end position="3125"/>
    </location>
</feature>
<keyword evidence="15" id="KW-0282">Flagellum</keyword>
<dbReference type="VEuPathDB" id="VectorBase:PHUM397810"/>
<feature type="domain" description="AAA+ ATPase" evidence="14">
    <location>
        <begin position="1233"/>
        <end position="1335"/>
    </location>
</feature>
<dbReference type="FunFam" id="3.40.50.300:FF:000362">
    <property type="entry name" value="Dynein, axonemal, heavy chain 6"/>
    <property type="match status" value="1"/>
</dbReference>
<feature type="domain" description="AAA+ ATPase" evidence="14">
    <location>
        <begin position="1514"/>
        <end position="1650"/>
    </location>
</feature>
<evidence type="ECO:0000256" key="9">
    <source>
        <dbReference type="ARBA" id="ARBA00023069"/>
    </source>
</evidence>
<dbReference type="Gene3D" id="1.10.287.2620">
    <property type="match status" value="1"/>
</dbReference>
<reference evidence="15" key="2">
    <citation type="submission" date="2007-04" db="EMBL/GenBank/DDBJ databases">
        <title>The genome of the human body louse.</title>
        <authorList>
            <consortium name="The Human Body Louse Genome Consortium"/>
            <person name="Kirkness E."/>
            <person name="Walenz B."/>
            <person name="Hass B."/>
            <person name="Bruggner R."/>
            <person name="Strausberg R."/>
        </authorList>
    </citation>
    <scope>NUCLEOTIDE SEQUENCE</scope>
    <source>
        <strain evidence="15">USDA</strain>
    </source>
</reference>
<dbReference type="Gene3D" id="1.10.472.130">
    <property type="match status" value="1"/>
</dbReference>
<dbReference type="OMA" id="VESFDWQ"/>
<dbReference type="Pfam" id="PF12781">
    <property type="entry name" value="AAA_9"/>
    <property type="match status" value="1"/>
</dbReference>
<dbReference type="GO" id="GO:0005874">
    <property type="term" value="C:microtubule"/>
    <property type="evidence" value="ECO:0007669"/>
    <property type="project" value="UniProtKB-KW"/>
</dbReference>
<dbReference type="InterPro" id="IPR004273">
    <property type="entry name" value="Dynein_heavy_D6_P-loop"/>
</dbReference>
<evidence type="ECO:0000256" key="7">
    <source>
        <dbReference type="ARBA" id="ARBA00023017"/>
    </source>
</evidence>
<dbReference type="InterPro" id="IPR042219">
    <property type="entry name" value="AAA_lid_11_sf"/>
</dbReference>
<dbReference type="Gene3D" id="1.20.1270.280">
    <property type="match status" value="1"/>
</dbReference>
<dbReference type="Pfam" id="PF12777">
    <property type="entry name" value="MT"/>
    <property type="match status" value="1"/>
</dbReference>
<dbReference type="Pfam" id="PF03028">
    <property type="entry name" value="Dynein_heavy"/>
    <property type="match status" value="1"/>
</dbReference>
<reference evidence="15" key="1">
    <citation type="submission" date="2007-04" db="EMBL/GenBank/DDBJ databases">
        <title>Annotation of Pediculus humanus corporis strain USDA.</title>
        <authorList>
            <person name="Kirkness E."/>
            <person name="Hannick L."/>
            <person name="Hass B."/>
            <person name="Bruggner R."/>
            <person name="Lawson D."/>
            <person name="Bidwell S."/>
            <person name="Joardar V."/>
            <person name="Caler E."/>
            <person name="Walenz B."/>
            <person name="Inman J."/>
            <person name="Schobel S."/>
            <person name="Galinsky K."/>
            <person name="Amedeo P."/>
            <person name="Strausberg R."/>
        </authorList>
    </citation>
    <scope>NUCLEOTIDE SEQUENCE</scope>
    <source>
        <strain evidence="15">USDA</strain>
    </source>
</reference>
<evidence type="ECO:0000256" key="12">
    <source>
        <dbReference type="ARBA" id="ARBA00023273"/>
    </source>
</evidence>
<dbReference type="OrthoDB" id="447173at2759"/>
<keyword evidence="3" id="KW-0963">Cytoplasm</keyword>
<dbReference type="Gene3D" id="1.10.8.710">
    <property type="match status" value="1"/>
</dbReference>
<dbReference type="GO" id="GO:0005524">
    <property type="term" value="F:ATP binding"/>
    <property type="evidence" value="ECO:0007669"/>
    <property type="project" value="UniProtKB-KW"/>
</dbReference>
<dbReference type="FunFam" id="1.10.8.720:FF:000007">
    <property type="entry name" value="Dynein axonemal heavy chain 6"/>
    <property type="match status" value="1"/>
</dbReference>
<dbReference type="InterPro" id="IPR013602">
    <property type="entry name" value="Dynein_heavy_linker"/>
</dbReference>
<dbReference type="Gene3D" id="1.10.8.720">
    <property type="entry name" value="Region D6 of dynein motor"/>
    <property type="match status" value="1"/>
</dbReference>
<feature type="domain" description="AAA+ ATPase" evidence="14">
    <location>
        <begin position="1859"/>
        <end position="2007"/>
    </location>
</feature>
<accession>E0VRH0</accession>
<protein>
    <submittedName>
        <fullName evidence="15">Dynein-1-alpha heavy chain, flagellar inner arm I1 complex, putative</fullName>
    </submittedName>
</protein>
<dbReference type="InterPro" id="IPR041589">
    <property type="entry name" value="DNAH3_AAA_lid_1"/>
</dbReference>
<dbReference type="EMBL" id="AAZO01004671">
    <property type="status" value="NOT_ANNOTATED_CDS"/>
    <property type="molecule type" value="Genomic_DNA"/>
</dbReference>
<dbReference type="InterPro" id="IPR027417">
    <property type="entry name" value="P-loop_NTPase"/>
</dbReference>
<dbReference type="InterPro" id="IPR042222">
    <property type="entry name" value="Dynein_2_N"/>
</dbReference>
<gene>
    <name evidence="16" type="primary">8237834</name>
    <name evidence="15" type="ORF">Phum_PHUM397810</name>
</gene>
<dbReference type="FunCoup" id="E0VRH0">
    <property type="interactions" value="16"/>
</dbReference>